<dbReference type="PANTHER" id="PTHR47939:SF7">
    <property type="entry name" value="REPEAT-CONTAINING PROTEIN, PUTATIVE-RELATED"/>
    <property type="match status" value="1"/>
</dbReference>
<gene>
    <name evidence="4" type="ORF">CCAM_LOCUS39768</name>
</gene>
<evidence type="ECO:0008006" key="6">
    <source>
        <dbReference type="Google" id="ProtNLM"/>
    </source>
</evidence>
<evidence type="ECO:0000256" key="2">
    <source>
        <dbReference type="ARBA" id="ARBA00022737"/>
    </source>
</evidence>
<feature type="repeat" description="PPR" evidence="3">
    <location>
        <begin position="307"/>
        <end position="341"/>
    </location>
</feature>
<dbReference type="Pfam" id="PF01535">
    <property type="entry name" value="PPR"/>
    <property type="match status" value="2"/>
</dbReference>
<dbReference type="InterPro" id="IPR050667">
    <property type="entry name" value="PPR-containing_protein"/>
</dbReference>
<proteinExistence type="inferred from homology"/>
<sequence>MLYDSGSQVVNGLLSTHKLNEMILIERFGTAPRVPAAATVASKEKSLIATDKRSISKINPIKVDEPALIKLKKERDPHKLFNLFRENAQNKLVIENRFAFIVAVSRLAGAGRFDYIQTLLEEQKALPQGRREGFMVRIIMLYGSVGMMKNAINTFYDMHLYGCQRTVKSLNAALKVLTLSRDSEAIEKFLRDVSLKFDIRLDILSLNIIVKAFCEMGIPDKAYLLMVQMEMKGINPDVVTYTTLISFFYKINRVEISNGLWNLMVLKGCTPNIATYNVRIQYLVKRERPWDAIKLLRLMHKVRINADEITCNLVIKGLCRAGFLDMAIRVYSTMHGHGLKPNDQIYQTMIHYLSKAGNFDLAYSLCKDSMSKKWFPSVDSIIILLKGLRVNGGLSGIEKARHVIRLAKTRDPPFSEDQLKAMQSIL</sequence>
<comment type="similarity">
    <text evidence="1">Belongs to the PPR family. P subfamily.</text>
</comment>
<keyword evidence="2" id="KW-0677">Repeat</keyword>
<evidence type="ECO:0000313" key="5">
    <source>
        <dbReference type="Proteomes" id="UP000595140"/>
    </source>
</evidence>
<dbReference type="Gene3D" id="1.25.40.10">
    <property type="entry name" value="Tetratricopeptide repeat domain"/>
    <property type="match status" value="2"/>
</dbReference>
<dbReference type="EMBL" id="OOIL02006556">
    <property type="protein sequence ID" value="VFQ97992.1"/>
    <property type="molecule type" value="Genomic_DNA"/>
</dbReference>
<dbReference type="Proteomes" id="UP000595140">
    <property type="component" value="Unassembled WGS sequence"/>
</dbReference>
<feature type="repeat" description="PPR" evidence="3">
    <location>
        <begin position="202"/>
        <end position="236"/>
    </location>
</feature>
<protein>
    <recommendedName>
        <fullName evidence="6">Pentacotripeptide-repeat region of PRORP domain-containing protein</fullName>
    </recommendedName>
</protein>
<dbReference type="NCBIfam" id="TIGR00756">
    <property type="entry name" value="PPR"/>
    <property type="match status" value="4"/>
</dbReference>
<dbReference type="AlphaFoldDB" id="A0A484NA27"/>
<accession>A0A484NA27</accession>
<organism evidence="4 5">
    <name type="scientific">Cuscuta campestris</name>
    <dbReference type="NCBI Taxonomy" id="132261"/>
    <lineage>
        <taxon>Eukaryota</taxon>
        <taxon>Viridiplantae</taxon>
        <taxon>Streptophyta</taxon>
        <taxon>Embryophyta</taxon>
        <taxon>Tracheophyta</taxon>
        <taxon>Spermatophyta</taxon>
        <taxon>Magnoliopsida</taxon>
        <taxon>eudicotyledons</taxon>
        <taxon>Gunneridae</taxon>
        <taxon>Pentapetalae</taxon>
        <taxon>asterids</taxon>
        <taxon>lamiids</taxon>
        <taxon>Solanales</taxon>
        <taxon>Convolvulaceae</taxon>
        <taxon>Cuscuteae</taxon>
        <taxon>Cuscuta</taxon>
        <taxon>Cuscuta subgen. Grammica</taxon>
        <taxon>Cuscuta sect. Cleistogrammica</taxon>
    </lineage>
</organism>
<dbReference type="InterPro" id="IPR011990">
    <property type="entry name" value="TPR-like_helical_dom_sf"/>
</dbReference>
<dbReference type="Pfam" id="PF13041">
    <property type="entry name" value="PPR_2"/>
    <property type="match status" value="2"/>
</dbReference>
<keyword evidence="5" id="KW-1185">Reference proteome</keyword>
<evidence type="ECO:0000313" key="4">
    <source>
        <dbReference type="EMBL" id="VFQ97992.1"/>
    </source>
</evidence>
<dbReference type="PANTHER" id="PTHR47939">
    <property type="entry name" value="MEMBRANE-ASSOCIATED SALT-INDUCIBLE PROTEIN-LIKE"/>
    <property type="match status" value="1"/>
</dbReference>
<feature type="repeat" description="PPR" evidence="3">
    <location>
        <begin position="237"/>
        <end position="271"/>
    </location>
</feature>
<dbReference type="PROSITE" id="PS51375">
    <property type="entry name" value="PPR"/>
    <property type="match status" value="3"/>
</dbReference>
<reference evidence="4 5" key="1">
    <citation type="submission" date="2018-04" db="EMBL/GenBank/DDBJ databases">
        <authorList>
            <person name="Vogel A."/>
        </authorList>
    </citation>
    <scope>NUCLEOTIDE SEQUENCE [LARGE SCALE GENOMIC DNA]</scope>
</reference>
<dbReference type="OrthoDB" id="185373at2759"/>
<evidence type="ECO:0000256" key="3">
    <source>
        <dbReference type="PROSITE-ProRule" id="PRU00708"/>
    </source>
</evidence>
<dbReference type="InterPro" id="IPR002885">
    <property type="entry name" value="PPR_rpt"/>
</dbReference>
<name>A0A484NA27_9ASTE</name>
<evidence type="ECO:0000256" key="1">
    <source>
        <dbReference type="ARBA" id="ARBA00007626"/>
    </source>
</evidence>